<feature type="compositionally biased region" description="Polar residues" evidence="1">
    <location>
        <begin position="102"/>
        <end position="117"/>
    </location>
</feature>
<feature type="compositionally biased region" description="Basic and acidic residues" evidence="1">
    <location>
        <begin position="80"/>
        <end position="92"/>
    </location>
</feature>
<name>A0A645EQI4_9ZZZZ</name>
<gene>
    <name evidence="2" type="ORF">SDC9_151517</name>
</gene>
<protein>
    <submittedName>
        <fullName evidence="2">Uncharacterized protein</fullName>
    </submittedName>
</protein>
<evidence type="ECO:0000256" key="1">
    <source>
        <dbReference type="SAM" id="MobiDB-lite"/>
    </source>
</evidence>
<proteinExistence type="predicted"/>
<evidence type="ECO:0000313" key="2">
    <source>
        <dbReference type="EMBL" id="MPN04281.1"/>
    </source>
</evidence>
<accession>A0A645EQI4</accession>
<comment type="caution">
    <text evidence="2">The sequence shown here is derived from an EMBL/GenBank/DDBJ whole genome shotgun (WGS) entry which is preliminary data.</text>
</comment>
<feature type="region of interest" description="Disordered" evidence="1">
    <location>
        <begin position="49"/>
        <end position="117"/>
    </location>
</feature>
<dbReference type="EMBL" id="VSSQ01050201">
    <property type="protein sequence ID" value="MPN04281.1"/>
    <property type="molecule type" value="Genomic_DNA"/>
</dbReference>
<sequence>MQYEQDNGRVNHQSPRLKVECFAKRDQQAGAQIHGVAHPLIQAMGNELTRRVKGSRGAMPVADEFQADPDHGRQPGQNKEQGHALPDAEGRKAQRFAAGQDQPRQQNICNSGHCNEQ</sequence>
<dbReference type="AlphaFoldDB" id="A0A645EQI4"/>
<reference evidence="2" key="1">
    <citation type="submission" date="2019-08" db="EMBL/GenBank/DDBJ databases">
        <authorList>
            <person name="Kucharzyk K."/>
            <person name="Murdoch R.W."/>
            <person name="Higgins S."/>
            <person name="Loffler F."/>
        </authorList>
    </citation>
    <scope>NUCLEOTIDE SEQUENCE</scope>
</reference>
<organism evidence="2">
    <name type="scientific">bioreactor metagenome</name>
    <dbReference type="NCBI Taxonomy" id="1076179"/>
    <lineage>
        <taxon>unclassified sequences</taxon>
        <taxon>metagenomes</taxon>
        <taxon>ecological metagenomes</taxon>
    </lineage>
</organism>